<dbReference type="Proteomes" id="UP001139263">
    <property type="component" value="Unassembled WGS sequence"/>
</dbReference>
<gene>
    <name evidence="1" type="ORF">MM817_02554</name>
</gene>
<dbReference type="AlphaFoldDB" id="A0A9X1VAF8"/>
<name>A0A9X1VAF8_9BACL</name>
<evidence type="ECO:0000313" key="1">
    <source>
        <dbReference type="EMBL" id="MCI0184259.1"/>
    </source>
</evidence>
<evidence type="ECO:0000313" key="2">
    <source>
        <dbReference type="Proteomes" id="UP001139263"/>
    </source>
</evidence>
<keyword evidence="2" id="KW-1185">Reference proteome</keyword>
<protein>
    <submittedName>
        <fullName evidence="1">Uncharacterized protein</fullName>
    </submittedName>
</protein>
<reference evidence="1" key="1">
    <citation type="submission" date="2022-03" db="EMBL/GenBank/DDBJ databases">
        <title>Draft Genome Sequence of Firmicute Strain S0AB, a Heterotrophic Iron/Sulfur-Oxidizing Extreme Acidophile.</title>
        <authorList>
            <person name="Vergara E."/>
            <person name="Pakostova E."/>
            <person name="Johnson D.B."/>
            <person name="Holmes D.S."/>
        </authorList>
    </citation>
    <scope>NUCLEOTIDE SEQUENCE</scope>
    <source>
        <strain evidence="1">S0AB</strain>
    </source>
</reference>
<proteinExistence type="predicted"/>
<accession>A0A9X1VAF8</accession>
<sequence>MHSNDQNYCKASSENANEYCHHICGAYGSALCPSCPIEKMRQEFVLEQMKNLMQQRLLREVCLIEQNSLHTTEFICLD</sequence>
<comment type="caution">
    <text evidence="1">The sequence shown here is derived from an EMBL/GenBank/DDBJ whole genome shotgun (WGS) entry which is preliminary data.</text>
</comment>
<organism evidence="1 2">
    <name type="scientific">Sulfoacidibacillus ferrooxidans</name>
    <dbReference type="NCBI Taxonomy" id="2005001"/>
    <lineage>
        <taxon>Bacteria</taxon>
        <taxon>Bacillati</taxon>
        <taxon>Bacillota</taxon>
        <taxon>Bacilli</taxon>
        <taxon>Bacillales</taxon>
        <taxon>Alicyclobacillaceae</taxon>
        <taxon>Sulfoacidibacillus</taxon>
    </lineage>
</organism>
<dbReference type="EMBL" id="JALBUF010000011">
    <property type="protein sequence ID" value="MCI0184259.1"/>
    <property type="molecule type" value="Genomic_DNA"/>
</dbReference>